<keyword evidence="2" id="KW-0732">Signal</keyword>
<dbReference type="PROSITE" id="PS51318">
    <property type="entry name" value="TAT"/>
    <property type="match status" value="1"/>
</dbReference>
<feature type="signal peptide" evidence="2">
    <location>
        <begin position="1"/>
        <end position="26"/>
    </location>
</feature>
<sequence>MKTRRDFLTQAPLGLLGAMVAGSALAQTGQNPAAPGTPPPGSPSAFNTAPPAGPKLTTATFAEAEKLAQVSMTEAQREMAVANWPTSMAALLERRTGPRKVALEEGLAPATAWFPAMGRAQVGPAHDRFVPSTVAAKPLPAKDEDIAFASVAQLGAWLRTRKLTSTRLTKIYLARLKRFDPQLHCVITLCEDHALAQAAQADKEIAAGHYRGPLHGIPWGAKDLLDTAGIATTYGAEPFRHRVPQDDAAVTRKLNEAGAVLVAKLSLGALALNDIWFGGQTMNPWLLKEGASGSSAGPASATAAGLVAFAIGSETQGSIISPCMRCGTTGLRPTYGRVPRTGAMTLCWTMDKLGPIARSVEDTLLVLNTIRGIDPGDTASVAAHLDYDAAESIKGLKVGYFPGWMKEAPATDLDRAALDQLRALGLVPTEVSLPDWPYDDLNVLLFAEAAAAFEELTLSGAADQMRVQTPDAWPNLFRESRFLSAVDFVQADRLRLKVAKEMERVMGEVDLLLVPSLRDEMMVISNMTGQPSLTLRTGFVEVSQVRSDWAPDPKHPLPKLATPHRVPYGVTLIGRLFEEGTLGRVGRALEAKVAVAGERPPGF</sequence>
<evidence type="ECO:0000313" key="4">
    <source>
        <dbReference type="EMBL" id="MEW9573020.1"/>
    </source>
</evidence>
<dbReference type="PANTHER" id="PTHR11895">
    <property type="entry name" value="TRANSAMIDASE"/>
    <property type="match status" value="1"/>
</dbReference>
<dbReference type="Gene3D" id="3.90.1300.10">
    <property type="entry name" value="Amidase signature (AS) domain"/>
    <property type="match status" value="1"/>
</dbReference>
<evidence type="ECO:0000256" key="2">
    <source>
        <dbReference type="SAM" id="SignalP"/>
    </source>
</evidence>
<protein>
    <submittedName>
        <fullName evidence="4">Amidase</fullName>
    </submittedName>
</protein>
<feature type="domain" description="Amidase" evidence="3">
    <location>
        <begin position="168"/>
        <end position="582"/>
    </location>
</feature>
<dbReference type="Pfam" id="PF01425">
    <property type="entry name" value="Amidase"/>
    <property type="match status" value="1"/>
</dbReference>
<gene>
    <name evidence="4" type="ORF">ABQJ54_14780</name>
</gene>
<feature type="region of interest" description="Disordered" evidence="1">
    <location>
        <begin position="28"/>
        <end position="53"/>
    </location>
</feature>
<comment type="caution">
    <text evidence="4">The sequence shown here is derived from an EMBL/GenBank/DDBJ whole genome shotgun (WGS) entry which is preliminary data.</text>
</comment>
<proteinExistence type="predicted"/>
<dbReference type="InterPro" id="IPR006311">
    <property type="entry name" value="TAT_signal"/>
</dbReference>
<name>A0ABV3QGQ2_9GAMM</name>
<evidence type="ECO:0000259" key="3">
    <source>
        <dbReference type="Pfam" id="PF01425"/>
    </source>
</evidence>
<evidence type="ECO:0000313" key="5">
    <source>
        <dbReference type="Proteomes" id="UP001556220"/>
    </source>
</evidence>
<organism evidence="4 5">
    <name type="scientific">Rhodanobacter lycopersici</name>
    <dbReference type="NCBI Taxonomy" id="3162487"/>
    <lineage>
        <taxon>Bacteria</taxon>
        <taxon>Pseudomonadati</taxon>
        <taxon>Pseudomonadota</taxon>
        <taxon>Gammaproteobacteria</taxon>
        <taxon>Lysobacterales</taxon>
        <taxon>Rhodanobacteraceae</taxon>
        <taxon>Rhodanobacter</taxon>
    </lineage>
</organism>
<dbReference type="InterPro" id="IPR000120">
    <property type="entry name" value="Amidase"/>
</dbReference>
<feature type="chain" id="PRO_5045611468" evidence="2">
    <location>
        <begin position="27"/>
        <end position="603"/>
    </location>
</feature>
<reference evidence="4 5" key="1">
    <citation type="submission" date="2024-06" db="EMBL/GenBank/DDBJ databases">
        <authorList>
            <person name="Woo H."/>
        </authorList>
    </citation>
    <scope>NUCLEOTIDE SEQUENCE [LARGE SCALE GENOMIC DNA]</scope>
    <source>
        <strain evidence="4 5">Si-c</strain>
    </source>
</reference>
<dbReference type="InterPro" id="IPR036928">
    <property type="entry name" value="AS_sf"/>
</dbReference>
<dbReference type="RefSeq" id="WP_367855080.1">
    <property type="nucleotide sequence ID" value="NZ_JBFOHK010000004.1"/>
</dbReference>
<dbReference type="SUPFAM" id="SSF75304">
    <property type="entry name" value="Amidase signature (AS) enzymes"/>
    <property type="match status" value="1"/>
</dbReference>
<dbReference type="InterPro" id="IPR023631">
    <property type="entry name" value="Amidase_dom"/>
</dbReference>
<dbReference type="PANTHER" id="PTHR11895:SF73">
    <property type="entry name" value="AMIDASE FAMILY PROTEIN"/>
    <property type="match status" value="1"/>
</dbReference>
<dbReference type="Proteomes" id="UP001556220">
    <property type="component" value="Unassembled WGS sequence"/>
</dbReference>
<accession>A0ABV3QGQ2</accession>
<keyword evidence="5" id="KW-1185">Reference proteome</keyword>
<evidence type="ECO:0000256" key="1">
    <source>
        <dbReference type="SAM" id="MobiDB-lite"/>
    </source>
</evidence>
<dbReference type="EMBL" id="JBFOHK010000004">
    <property type="protein sequence ID" value="MEW9573020.1"/>
    <property type="molecule type" value="Genomic_DNA"/>
</dbReference>